<feature type="transmembrane region" description="Helical" evidence="5">
    <location>
        <begin position="27"/>
        <end position="53"/>
    </location>
</feature>
<name>A0AA51N8P9_9BACT</name>
<dbReference type="InterPro" id="IPR003439">
    <property type="entry name" value="ABC_transporter-like_ATP-bd"/>
</dbReference>
<dbReference type="GO" id="GO:0005524">
    <property type="term" value="F:ATP binding"/>
    <property type="evidence" value="ECO:0007669"/>
    <property type="project" value="InterPro"/>
</dbReference>
<protein>
    <submittedName>
        <fullName evidence="8">ABC transporter transmembrane domain-containing protein</fullName>
    </submittedName>
</protein>
<dbReference type="PANTHER" id="PTHR43394:SF4">
    <property type="entry name" value="TOXIN SECRETION ABC TRANSPORTER ATP-BINDING PROTEIN"/>
    <property type="match status" value="1"/>
</dbReference>
<evidence type="ECO:0000313" key="8">
    <source>
        <dbReference type="EMBL" id="WMN07795.1"/>
    </source>
</evidence>
<dbReference type="Pfam" id="PF00664">
    <property type="entry name" value="ABC_membrane"/>
    <property type="match status" value="1"/>
</dbReference>
<feature type="domain" description="ABC transmembrane type-1" evidence="7">
    <location>
        <begin position="29"/>
        <end position="306"/>
    </location>
</feature>
<feature type="transmembrane region" description="Helical" evidence="5">
    <location>
        <begin position="162"/>
        <end position="180"/>
    </location>
</feature>
<proteinExistence type="predicted"/>
<accession>A0AA51N8P9</accession>
<dbReference type="InterPro" id="IPR011527">
    <property type="entry name" value="ABC1_TM_dom"/>
</dbReference>
<evidence type="ECO:0000256" key="2">
    <source>
        <dbReference type="ARBA" id="ARBA00022692"/>
    </source>
</evidence>
<dbReference type="SUPFAM" id="SSF52540">
    <property type="entry name" value="P-loop containing nucleoside triphosphate hydrolases"/>
    <property type="match status" value="1"/>
</dbReference>
<dbReference type="Gene3D" id="1.20.1560.10">
    <property type="entry name" value="ABC transporter type 1, transmembrane domain"/>
    <property type="match status" value="1"/>
</dbReference>
<dbReference type="RefSeq" id="WP_308358048.1">
    <property type="nucleotide sequence ID" value="NZ_CP129970.2"/>
</dbReference>
<keyword evidence="2 5" id="KW-0812">Transmembrane</keyword>
<dbReference type="InterPro" id="IPR036640">
    <property type="entry name" value="ABC1_TM_sf"/>
</dbReference>
<feature type="domain" description="ABC transporter" evidence="6">
    <location>
        <begin position="340"/>
        <end position="575"/>
    </location>
</feature>
<evidence type="ECO:0000256" key="5">
    <source>
        <dbReference type="SAM" id="Phobius"/>
    </source>
</evidence>
<comment type="subcellular location">
    <subcellularLocation>
        <location evidence="1">Cell membrane</location>
        <topology evidence="1">Multi-pass membrane protein</topology>
    </subcellularLocation>
</comment>
<dbReference type="InterPro" id="IPR027417">
    <property type="entry name" value="P-loop_NTPase"/>
</dbReference>
<evidence type="ECO:0000256" key="4">
    <source>
        <dbReference type="ARBA" id="ARBA00023136"/>
    </source>
</evidence>
<keyword evidence="4 5" id="KW-0472">Membrane</keyword>
<gene>
    <name evidence="8" type="ORF">QYS48_29895</name>
</gene>
<evidence type="ECO:0000256" key="1">
    <source>
        <dbReference type="ARBA" id="ARBA00004651"/>
    </source>
</evidence>
<feature type="transmembrane region" description="Helical" evidence="5">
    <location>
        <begin position="248"/>
        <end position="271"/>
    </location>
</feature>
<dbReference type="PROSITE" id="PS50893">
    <property type="entry name" value="ABC_TRANSPORTER_2"/>
    <property type="match status" value="1"/>
</dbReference>
<keyword evidence="3 5" id="KW-1133">Transmembrane helix</keyword>
<dbReference type="Pfam" id="PF00005">
    <property type="entry name" value="ABC_tran"/>
    <property type="match status" value="1"/>
</dbReference>
<reference evidence="8" key="1">
    <citation type="submission" date="2023-08" db="EMBL/GenBank/DDBJ databases">
        <title>Comparative genomics and taxonomic characterization of three novel marine species of genus Marivirga.</title>
        <authorList>
            <person name="Muhammad N."/>
            <person name="Kim S.-G."/>
        </authorList>
    </citation>
    <scope>NUCLEOTIDE SEQUENCE [LARGE SCALE GENOMIC DNA]</scope>
    <source>
        <strain evidence="8">ABR2-2</strain>
    </source>
</reference>
<dbReference type="SUPFAM" id="SSF90123">
    <property type="entry name" value="ABC transporter transmembrane region"/>
    <property type="match status" value="1"/>
</dbReference>
<dbReference type="AlphaFoldDB" id="A0AA51N8P9"/>
<dbReference type="GO" id="GO:0016887">
    <property type="term" value="F:ATP hydrolysis activity"/>
    <property type="evidence" value="ECO:0007669"/>
    <property type="project" value="InterPro"/>
</dbReference>
<keyword evidence="9" id="KW-1185">Reference proteome</keyword>
<organism evidence="8 9">
    <name type="scientific">Marivirga arenosa</name>
    <dbReference type="NCBI Taxonomy" id="3059076"/>
    <lineage>
        <taxon>Bacteria</taxon>
        <taxon>Pseudomonadati</taxon>
        <taxon>Bacteroidota</taxon>
        <taxon>Cytophagia</taxon>
        <taxon>Cytophagales</taxon>
        <taxon>Marivirgaceae</taxon>
        <taxon>Marivirga</taxon>
    </lineage>
</organism>
<sequence length="577" mass="65403">MDDNFKIHPFNRFLQLLKPEKSLVFTIYLYAIFAGLISLSLPLGIQAIINLIMGGQVSTSWVILVILVILGIVANGYLQVRQLTINEVLQQKIFSRASFEFAYRIPRLRLDQIKNQYLPELINRFFDTMSVQKGLSKILIDFSTAFFQIIFGLLLVSFYHPFFIVFSFFLVLLIFLIVRFTGPKGLKTSLVESKHKYETAHWLEELARNVETFKMAGESTLSLEKNDEKTDSYIKARKTHFDVIINQFSLMIGFKAVVAAGLLLIGGILVIEQQMNIGQFVAAEIIVILIINSVEKMIFTIESIYDVLTSVEKIAAVTDLPLEDVLNNTKDFNQEEAMSLKLKKVTLTDKTTDYVYLNNLELDVKGGEKIGIAGDTNTGKAILLQFISGWYSDYEGNILYNGISANDLNLTDIRREIGDCMSTGNLFQGTIEENIMIGSPLCSFSEVQKAAEITGLSEFIESSNKGYQIMIYPGDNTFPKKIQQQIKWTRGILGNKSLILWEDVFGTTSREEKLKFTDYLCDKSINRTVLMVSNDMKILEKCDRVLGMEAGEIIYDIPSSEIKENEWFKKTCMNSNA</sequence>
<feature type="transmembrane region" description="Helical" evidence="5">
    <location>
        <begin position="59"/>
        <end position="78"/>
    </location>
</feature>
<evidence type="ECO:0000313" key="9">
    <source>
        <dbReference type="Proteomes" id="UP001244443"/>
    </source>
</evidence>
<feature type="transmembrane region" description="Helical" evidence="5">
    <location>
        <begin position="138"/>
        <end position="156"/>
    </location>
</feature>
<dbReference type="GO" id="GO:0015421">
    <property type="term" value="F:ABC-type oligopeptide transporter activity"/>
    <property type="evidence" value="ECO:0007669"/>
    <property type="project" value="TreeGrafter"/>
</dbReference>
<dbReference type="GO" id="GO:0005886">
    <property type="term" value="C:plasma membrane"/>
    <property type="evidence" value="ECO:0007669"/>
    <property type="project" value="UniProtKB-SubCell"/>
</dbReference>
<evidence type="ECO:0000256" key="3">
    <source>
        <dbReference type="ARBA" id="ARBA00022989"/>
    </source>
</evidence>
<dbReference type="Proteomes" id="UP001244443">
    <property type="component" value="Chromosome"/>
</dbReference>
<dbReference type="EMBL" id="CP129970">
    <property type="protein sequence ID" value="WMN07795.1"/>
    <property type="molecule type" value="Genomic_DNA"/>
</dbReference>
<evidence type="ECO:0000259" key="7">
    <source>
        <dbReference type="PROSITE" id="PS50929"/>
    </source>
</evidence>
<dbReference type="InterPro" id="IPR039421">
    <property type="entry name" value="Type_1_exporter"/>
</dbReference>
<dbReference type="PANTHER" id="PTHR43394">
    <property type="entry name" value="ATP-DEPENDENT PERMEASE MDL1, MITOCHONDRIAL"/>
    <property type="match status" value="1"/>
</dbReference>
<dbReference type="Gene3D" id="3.40.50.300">
    <property type="entry name" value="P-loop containing nucleotide triphosphate hydrolases"/>
    <property type="match status" value="1"/>
</dbReference>
<dbReference type="PROSITE" id="PS50929">
    <property type="entry name" value="ABC_TM1F"/>
    <property type="match status" value="1"/>
</dbReference>
<evidence type="ECO:0000259" key="6">
    <source>
        <dbReference type="PROSITE" id="PS50893"/>
    </source>
</evidence>